<dbReference type="EMBL" id="JAMBQA010000003">
    <property type="protein sequence ID" value="MDG0845972.1"/>
    <property type="molecule type" value="Genomic_DNA"/>
</dbReference>
<sequence length="207" mass="23934">MNEIAYLAIDIQFSRLTELDRQRGLVFLNVYDLPNTNLNTFDGVIISNHIDEPYLLAHDDILTDYINQGGVIFTLVEKSLPWLNCVSNWKRSSIPLKDRALEVKATDNGLFENIKVKDLEYRRGVRGFFSRGYFETVPEQAKVLITDQEQQPIVYVDRTHKGTIYAGAGTDMYRIYTYEDNTSNQVGLQMLNAIRTEASRIREDYQH</sequence>
<reference evidence="2" key="2">
    <citation type="submission" date="2015-11" db="EMBL/GenBank/DDBJ databases">
        <authorList>
            <person name="Wolfe B.E."/>
        </authorList>
    </citation>
    <scope>NUCLEOTIDE SEQUENCE</scope>
    <source>
        <strain evidence="2">738_7</strain>
    </source>
</reference>
<dbReference type="EMBL" id="LNPX01000006">
    <property type="protein sequence ID" value="OEK58792.1"/>
    <property type="molecule type" value="Genomic_DNA"/>
</dbReference>
<gene>
    <name evidence="2" type="ORF">ASS94_01670</name>
    <name evidence="1" type="ORF">M4L89_07005</name>
</gene>
<reference evidence="3" key="1">
    <citation type="submission" date="2015-11" db="EMBL/GenBank/DDBJ databases">
        <title>Genomic diversity of Staphylococcus saprophyticus strains from urinary tract infections, animal surfaces, and fermented foods.</title>
        <authorList>
            <person name="Wolfe B.E."/>
        </authorList>
    </citation>
    <scope>NUCLEOTIDE SEQUENCE [LARGE SCALE GENOMIC DNA]</scope>
    <source>
        <strain evidence="3">738_7</strain>
    </source>
</reference>
<protein>
    <submittedName>
        <fullName evidence="1">Uncharacterized protein</fullName>
    </submittedName>
</protein>
<evidence type="ECO:0000313" key="3">
    <source>
        <dbReference type="Proteomes" id="UP000095464"/>
    </source>
</evidence>
<dbReference type="RefSeq" id="WP_069813735.1">
    <property type="nucleotide sequence ID" value="NZ_JABUYO010000005.1"/>
</dbReference>
<organism evidence="1 4">
    <name type="scientific">Staphylococcus equorum</name>
    <dbReference type="NCBI Taxonomy" id="246432"/>
    <lineage>
        <taxon>Bacteria</taxon>
        <taxon>Bacillati</taxon>
        <taxon>Bacillota</taxon>
        <taxon>Bacilli</taxon>
        <taxon>Bacillales</taxon>
        <taxon>Staphylococcaceae</taxon>
        <taxon>Staphylococcus</taxon>
    </lineage>
</organism>
<comment type="caution">
    <text evidence="1">The sequence shown here is derived from an EMBL/GenBank/DDBJ whole genome shotgun (WGS) entry which is preliminary data.</text>
</comment>
<dbReference type="Proteomes" id="UP001152422">
    <property type="component" value="Unassembled WGS sequence"/>
</dbReference>
<evidence type="ECO:0000313" key="2">
    <source>
        <dbReference type="EMBL" id="OEK58792.1"/>
    </source>
</evidence>
<accession>A0A1E5TMC6</accession>
<evidence type="ECO:0000313" key="1">
    <source>
        <dbReference type="EMBL" id="MDG0845972.1"/>
    </source>
</evidence>
<proteinExistence type="predicted"/>
<keyword evidence="4" id="KW-1185">Reference proteome</keyword>
<reference evidence="1" key="3">
    <citation type="submission" date="2022-05" db="EMBL/GenBank/DDBJ databases">
        <title>Comparative genomics of Staphylococcus equorum isolates.</title>
        <authorList>
            <person name="Luelf R.H."/>
        </authorList>
    </citation>
    <scope>NUCLEOTIDE SEQUENCE</scope>
    <source>
        <strain evidence="1">TMW 2.2497</strain>
    </source>
</reference>
<dbReference type="Proteomes" id="UP000095464">
    <property type="component" value="Unassembled WGS sequence"/>
</dbReference>
<name>A0A1E5TMC6_9STAP</name>
<evidence type="ECO:0000313" key="4">
    <source>
        <dbReference type="Proteomes" id="UP001152422"/>
    </source>
</evidence>
<dbReference type="AlphaFoldDB" id="A0A1E5TMC6"/>